<evidence type="ECO:0000313" key="1">
    <source>
        <dbReference type="EMBL" id="EDP89852.1"/>
    </source>
</evidence>
<dbReference type="Proteomes" id="UP000001055">
    <property type="component" value="Unassembled WGS sequence"/>
</dbReference>
<gene>
    <name evidence="1" type="ORF">SNOG_20027</name>
</gene>
<name>A9JX24_PHANO</name>
<reference evidence="2" key="1">
    <citation type="journal article" date="2007" name="Plant Cell">
        <title>Dothideomycete-plant interactions illuminated by genome sequencing and EST analysis of the wheat pathogen Stagonospora nodorum.</title>
        <authorList>
            <person name="Hane J.K."/>
            <person name="Lowe R.G."/>
            <person name="Solomon P.S."/>
            <person name="Tan K.C."/>
            <person name="Schoch C.L."/>
            <person name="Spatafora J.W."/>
            <person name="Crous P.W."/>
            <person name="Kodira C."/>
            <person name="Birren B.W."/>
            <person name="Galagan J.E."/>
            <person name="Torriani S.F."/>
            <person name="McDonald B.A."/>
            <person name="Oliver R.P."/>
        </authorList>
    </citation>
    <scope>NUCLEOTIDE SEQUENCE [LARGE SCALE GENOMIC DNA]</scope>
    <source>
        <strain evidence="2">SN15 / ATCC MYA-4574 / FGSC 10173</strain>
    </source>
</reference>
<protein>
    <submittedName>
        <fullName evidence="1">Uncharacterized protein</fullName>
    </submittedName>
</protein>
<dbReference type="EMBL" id="CH445327">
    <property type="protein sequence ID" value="EDP89852.1"/>
    <property type="molecule type" value="Genomic_DNA"/>
</dbReference>
<proteinExistence type="predicted"/>
<organism evidence="1 2">
    <name type="scientific">Phaeosphaeria nodorum (strain SN15 / ATCC MYA-4574 / FGSC 10173)</name>
    <name type="common">Glume blotch fungus</name>
    <name type="synonym">Parastagonospora nodorum</name>
    <dbReference type="NCBI Taxonomy" id="321614"/>
    <lineage>
        <taxon>Eukaryota</taxon>
        <taxon>Fungi</taxon>
        <taxon>Dikarya</taxon>
        <taxon>Ascomycota</taxon>
        <taxon>Pezizomycotina</taxon>
        <taxon>Dothideomycetes</taxon>
        <taxon>Pleosporomycetidae</taxon>
        <taxon>Pleosporales</taxon>
        <taxon>Pleosporineae</taxon>
        <taxon>Phaeosphaeriaceae</taxon>
        <taxon>Parastagonospora</taxon>
    </lineage>
</organism>
<dbReference type="KEGG" id="pno:SNOG_20027"/>
<dbReference type="GeneID" id="5970008"/>
<dbReference type="HOGENOM" id="CLU_3299604_0_0_1"/>
<evidence type="ECO:0000313" key="2">
    <source>
        <dbReference type="Proteomes" id="UP000001055"/>
    </source>
</evidence>
<sequence length="40" mass="4632">MASMPWFDEALRDRRRDTHSLDCSNADNTEIWLGIGVVRP</sequence>
<dbReference type="AlphaFoldDB" id="A9JX24"/>
<dbReference type="RefSeq" id="XP_001793158.1">
    <property type="nucleotide sequence ID" value="XM_001793106.1"/>
</dbReference>
<dbReference type="InParanoid" id="A9JX24"/>
<accession>A9JX24</accession>